<dbReference type="PANTHER" id="PTHR43531:SF11">
    <property type="entry name" value="METHYL-ACCEPTING CHEMOTAXIS PROTEIN 3"/>
    <property type="match status" value="1"/>
</dbReference>
<sequence length="431" mass="46333">MSWFNKLDTRRKITICFFLSTLIGSLVVVAGISNIVNQLKLAGEETEVIKTVINTANSIMIIMITVNVISSSIIGFFLSKNIGKFLSGVSTQLQSLANFDFTKELPETFSNRKDEFGIVMNSFKKMTDKLNEVMTSINLSSDQVLIGANQLSNSSMALSQGATEQASSIEELTASMEEIFSQTKLNADNAKNAKEYAKEAKNNASTGSIQMKKMLQAMSDINESSNNISKIIKVIDDIAFQTNILALNAAVEAARAGQHGKGFAVVAEEVRNLAARSANAAKETTEMIEGSINKVEDGSKIANATADALNKIVDGVSKVADLVGNIANASSEQAVGVEQVNLGIAQIANVVQTTSATSEETAAASEELSGQASLLKEHASIFKLKKHKKESLKSANNELVDINPNVLKMLDNMNNQSPKNINLSDDDFGKY</sequence>
<organism evidence="7 8">
    <name type="scientific">Clostridium grantii DSM 8605</name>
    <dbReference type="NCBI Taxonomy" id="1121316"/>
    <lineage>
        <taxon>Bacteria</taxon>
        <taxon>Bacillati</taxon>
        <taxon>Bacillota</taxon>
        <taxon>Clostridia</taxon>
        <taxon>Eubacteriales</taxon>
        <taxon>Clostridiaceae</taxon>
        <taxon>Clostridium</taxon>
    </lineage>
</organism>
<keyword evidence="4" id="KW-0472">Membrane</keyword>
<name>A0A1M5XAH4_9CLOT</name>
<dbReference type="OrthoDB" id="9814363at2"/>
<dbReference type="CDD" id="cd11386">
    <property type="entry name" value="MCP_signal"/>
    <property type="match status" value="1"/>
</dbReference>
<dbReference type="Proteomes" id="UP000184447">
    <property type="component" value="Unassembled WGS sequence"/>
</dbReference>
<dbReference type="Gene3D" id="1.10.287.950">
    <property type="entry name" value="Methyl-accepting chemotaxis protein"/>
    <property type="match status" value="1"/>
</dbReference>
<feature type="transmembrane region" description="Helical" evidence="4">
    <location>
        <begin position="12"/>
        <end position="36"/>
    </location>
</feature>
<dbReference type="PROSITE" id="PS50111">
    <property type="entry name" value="CHEMOTAXIS_TRANSDUC_2"/>
    <property type="match status" value="1"/>
</dbReference>
<protein>
    <submittedName>
        <fullName evidence="7">Methyl-accepting chemotaxis protein</fullName>
    </submittedName>
</protein>
<dbReference type="STRING" id="1121316.SAMN02745207_03501"/>
<keyword evidence="3" id="KW-0807">Transducer</keyword>
<dbReference type="RefSeq" id="WP_073340043.1">
    <property type="nucleotide sequence ID" value="NZ_FQXM01000026.1"/>
</dbReference>
<dbReference type="GO" id="GO:0006935">
    <property type="term" value="P:chemotaxis"/>
    <property type="evidence" value="ECO:0007669"/>
    <property type="project" value="UniProtKB-KW"/>
</dbReference>
<reference evidence="7 8" key="1">
    <citation type="submission" date="2016-11" db="EMBL/GenBank/DDBJ databases">
        <authorList>
            <person name="Jaros S."/>
            <person name="Januszkiewicz K."/>
            <person name="Wedrychowicz H."/>
        </authorList>
    </citation>
    <scope>NUCLEOTIDE SEQUENCE [LARGE SCALE GENOMIC DNA]</scope>
    <source>
        <strain evidence="7 8">DSM 8605</strain>
    </source>
</reference>
<gene>
    <name evidence="7" type="ORF">SAMN02745207_03501</name>
</gene>
<dbReference type="Pfam" id="PF00015">
    <property type="entry name" value="MCPsignal"/>
    <property type="match status" value="1"/>
</dbReference>
<keyword evidence="1" id="KW-0145">Chemotaxis</keyword>
<feature type="domain" description="HAMP" evidence="6">
    <location>
        <begin position="80"/>
        <end position="135"/>
    </location>
</feature>
<dbReference type="InterPro" id="IPR003660">
    <property type="entry name" value="HAMP_dom"/>
</dbReference>
<dbReference type="InterPro" id="IPR004089">
    <property type="entry name" value="MCPsignal_dom"/>
</dbReference>
<feature type="transmembrane region" description="Helical" evidence="4">
    <location>
        <begin position="56"/>
        <end position="78"/>
    </location>
</feature>
<dbReference type="SMART" id="SM00283">
    <property type="entry name" value="MA"/>
    <property type="match status" value="1"/>
</dbReference>
<evidence type="ECO:0000313" key="8">
    <source>
        <dbReference type="Proteomes" id="UP000184447"/>
    </source>
</evidence>
<dbReference type="AlphaFoldDB" id="A0A1M5XAH4"/>
<dbReference type="FunFam" id="1.10.287.950:FF:000001">
    <property type="entry name" value="Methyl-accepting chemotaxis sensory transducer"/>
    <property type="match status" value="1"/>
</dbReference>
<dbReference type="PROSITE" id="PS50885">
    <property type="entry name" value="HAMP"/>
    <property type="match status" value="1"/>
</dbReference>
<dbReference type="InterPro" id="IPR051310">
    <property type="entry name" value="MCP_chemotaxis"/>
</dbReference>
<evidence type="ECO:0000256" key="4">
    <source>
        <dbReference type="SAM" id="Phobius"/>
    </source>
</evidence>
<feature type="domain" description="Methyl-accepting transducer" evidence="5">
    <location>
        <begin position="140"/>
        <end position="369"/>
    </location>
</feature>
<evidence type="ECO:0000313" key="7">
    <source>
        <dbReference type="EMBL" id="SHH96830.1"/>
    </source>
</evidence>
<keyword evidence="4" id="KW-1133">Transmembrane helix</keyword>
<dbReference type="PANTHER" id="PTHR43531">
    <property type="entry name" value="PROTEIN ICFG"/>
    <property type="match status" value="1"/>
</dbReference>
<evidence type="ECO:0000256" key="3">
    <source>
        <dbReference type="PROSITE-ProRule" id="PRU00284"/>
    </source>
</evidence>
<keyword evidence="4" id="KW-0812">Transmembrane</keyword>
<accession>A0A1M5XAH4</accession>
<proteinExistence type="inferred from homology"/>
<dbReference type="SUPFAM" id="SSF58104">
    <property type="entry name" value="Methyl-accepting chemotaxis protein (MCP) signaling domain"/>
    <property type="match status" value="1"/>
</dbReference>
<dbReference type="EMBL" id="FQXM01000026">
    <property type="protein sequence ID" value="SHH96830.1"/>
    <property type="molecule type" value="Genomic_DNA"/>
</dbReference>
<keyword evidence="8" id="KW-1185">Reference proteome</keyword>
<dbReference type="GO" id="GO:0007165">
    <property type="term" value="P:signal transduction"/>
    <property type="evidence" value="ECO:0007669"/>
    <property type="project" value="UniProtKB-KW"/>
</dbReference>
<evidence type="ECO:0000256" key="1">
    <source>
        <dbReference type="ARBA" id="ARBA00022500"/>
    </source>
</evidence>
<evidence type="ECO:0000256" key="2">
    <source>
        <dbReference type="ARBA" id="ARBA00029447"/>
    </source>
</evidence>
<evidence type="ECO:0000259" key="5">
    <source>
        <dbReference type="PROSITE" id="PS50111"/>
    </source>
</evidence>
<evidence type="ECO:0000259" key="6">
    <source>
        <dbReference type="PROSITE" id="PS50885"/>
    </source>
</evidence>
<comment type="similarity">
    <text evidence="2">Belongs to the methyl-accepting chemotaxis (MCP) protein family.</text>
</comment>
<dbReference type="GO" id="GO:0004888">
    <property type="term" value="F:transmembrane signaling receptor activity"/>
    <property type="evidence" value="ECO:0007669"/>
    <property type="project" value="TreeGrafter"/>
</dbReference>
<dbReference type="GO" id="GO:0005886">
    <property type="term" value="C:plasma membrane"/>
    <property type="evidence" value="ECO:0007669"/>
    <property type="project" value="TreeGrafter"/>
</dbReference>